<keyword evidence="4" id="KW-1185">Reference proteome</keyword>
<comment type="caution">
    <text evidence="3">The sequence shown here is derived from an EMBL/GenBank/DDBJ whole genome shotgun (WGS) entry which is preliminary data.</text>
</comment>
<feature type="signal peptide" evidence="2">
    <location>
        <begin position="1"/>
        <end position="24"/>
    </location>
</feature>
<dbReference type="EMBL" id="JBGUBD010000002">
    <property type="protein sequence ID" value="MFA9477256.1"/>
    <property type="molecule type" value="Genomic_DNA"/>
</dbReference>
<evidence type="ECO:0000313" key="3">
    <source>
        <dbReference type="EMBL" id="MFA9477256.1"/>
    </source>
</evidence>
<reference evidence="3 4" key="1">
    <citation type="submission" date="2024-08" db="EMBL/GenBank/DDBJ databases">
        <title>Whole-genome sequencing of halo(alkali)philic microorganisms from hypersaline lakes.</title>
        <authorList>
            <person name="Sorokin D.Y."/>
            <person name="Merkel A.Y."/>
            <person name="Messina E."/>
            <person name="Yakimov M."/>
        </authorList>
    </citation>
    <scope>NUCLEOTIDE SEQUENCE [LARGE SCALE GENOMIC DNA]</scope>
    <source>
        <strain evidence="3 4">AB-hyl4</strain>
    </source>
</reference>
<evidence type="ECO:0000256" key="2">
    <source>
        <dbReference type="SAM" id="SignalP"/>
    </source>
</evidence>
<feature type="chain" id="PRO_5045454660" evidence="2">
    <location>
        <begin position="25"/>
        <end position="276"/>
    </location>
</feature>
<accession>A0ABV4U0Y5</accession>
<evidence type="ECO:0000313" key="4">
    <source>
        <dbReference type="Proteomes" id="UP001575105"/>
    </source>
</evidence>
<dbReference type="RefSeq" id="WP_425344181.1">
    <property type="nucleotide sequence ID" value="NZ_JBGUBD010000002.1"/>
</dbReference>
<feature type="region of interest" description="Disordered" evidence="1">
    <location>
        <begin position="257"/>
        <end position="276"/>
    </location>
</feature>
<name>A0ABV4U0Y5_9BACT</name>
<proteinExistence type="predicted"/>
<protein>
    <submittedName>
        <fullName evidence="3">YdjY domain-containing protein</fullName>
    </submittedName>
</protein>
<dbReference type="NCBIfam" id="NF040466">
    <property type="entry name" value="ydjY_domain"/>
    <property type="match status" value="1"/>
</dbReference>
<dbReference type="InterPro" id="IPR047750">
    <property type="entry name" value="YdjY-like"/>
</dbReference>
<dbReference type="Proteomes" id="UP001575105">
    <property type="component" value="Unassembled WGS sequence"/>
</dbReference>
<evidence type="ECO:0000256" key="1">
    <source>
        <dbReference type="SAM" id="MobiDB-lite"/>
    </source>
</evidence>
<keyword evidence="2" id="KW-0732">Signal</keyword>
<gene>
    <name evidence="3" type="ORF">ACERK3_02995</name>
</gene>
<sequence>MRRRQSWIITLTMLIMSAPLTASWAEQADDDDAPLPPPPLASLEEALPGVTVDLETRQLELEAVVVLRDGDWLELLVCSPQTREHESILTVEARPSHIHLALLLLGYQPGSPMQWEQTDDGYLTRPPQGELLSIYIAYEDDDGEEVEVPATDWIRHEPTGETMAGNVWLFAGSVFERIHEQNLYVADLNGTIVSLVNFGDDLIARPTQVTDQTDEQRWNTYTERIPETGTSVKLRIRPYDGDADDVADLVDAEQELLHETPPPPGTPHDAPPEVDE</sequence>
<organism evidence="3 4">
    <name type="scientific">Natronomicrosphaera hydrolytica</name>
    <dbReference type="NCBI Taxonomy" id="3242702"/>
    <lineage>
        <taxon>Bacteria</taxon>
        <taxon>Pseudomonadati</taxon>
        <taxon>Planctomycetota</taxon>
        <taxon>Phycisphaerae</taxon>
        <taxon>Phycisphaerales</taxon>
        <taxon>Phycisphaeraceae</taxon>
        <taxon>Natronomicrosphaera</taxon>
    </lineage>
</organism>